<gene>
    <name evidence="2" type="ORF">BCV19_17770</name>
</gene>
<evidence type="ECO:0000313" key="2">
    <source>
        <dbReference type="EMBL" id="PMF17765.1"/>
    </source>
</evidence>
<proteinExistence type="predicted"/>
<evidence type="ECO:0000313" key="3">
    <source>
        <dbReference type="Proteomes" id="UP000235405"/>
    </source>
</evidence>
<dbReference type="Proteomes" id="UP000235405">
    <property type="component" value="Unassembled WGS sequence"/>
</dbReference>
<organism evidence="2 3">
    <name type="scientific">Vibrio splendidus</name>
    <dbReference type="NCBI Taxonomy" id="29497"/>
    <lineage>
        <taxon>Bacteria</taxon>
        <taxon>Pseudomonadati</taxon>
        <taxon>Pseudomonadota</taxon>
        <taxon>Gammaproteobacteria</taxon>
        <taxon>Vibrionales</taxon>
        <taxon>Vibrionaceae</taxon>
        <taxon>Vibrio</taxon>
    </lineage>
</organism>
<protein>
    <recommendedName>
        <fullName evidence="4">Type II secretion system protein GspF domain-containing protein</fullName>
    </recommendedName>
</protein>
<accession>A0A2N7C983</accession>
<reference evidence="3" key="1">
    <citation type="submission" date="2016-07" db="EMBL/GenBank/DDBJ databases">
        <title>Nontailed viruses are major unrecognized killers of bacteria in the ocean.</title>
        <authorList>
            <person name="Kauffman K."/>
            <person name="Hussain F."/>
            <person name="Yang J."/>
            <person name="Arevalo P."/>
            <person name="Brown J."/>
            <person name="Cutler M."/>
            <person name="Kelly L."/>
            <person name="Polz M.F."/>
        </authorList>
    </citation>
    <scope>NUCLEOTIDE SEQUENCE [LARGE SCALE GENOMIC DNA]</scope>
    <source>
        <strain evidence="3">10N.286.54.F3</strain>
    </source>
</reference>
<comment type="caution">
    <text evidence="2">The sequence shown here is derived from an EMBL/GenBank/DDBJ whole genome shotgun (WGS) entry which is preliminary data.</text>
</comment>
<feature type="transmembrane region" description="Helical" evidence="1">
    <location>
        <begin position="156"/>
        <end position="178"/>
    </location>
</feature>
<evidence type="ECO:0008006" key="4">
    <source>
        <dbReference type="Google" id="ProtNLM"/>
    </source>
</evidence>
<evidence type="ECO:0000256" key="1">
    <source>
        <dbReference type="SAM" id="Phobius"/>
    </source>
</evidence>
<dbReference type="EMBL" id="MCSW01000215">
    <property type="protein sequence ID" value="PMF17765.1"/>
    <property type="molecule type" value="Genomic_DNA"/>
</dbReference>
<name>A0A2N7C983_VIBSP</name>
<keyword evidence="1" id="KW-0812">Transmembrane</keyword>
<feature type="transmembrane region" description="Helical" evidence="1">
    <location>
        <begin position="307"/>
        <end position="327"/>
    </location>
</feature>
<feature type="transmembrane region" description="Helical" evidence="1">
    <location>
        <begin position="113"/>
        <end position="132"/>
    </location>
</feature>
<sequence length="331" mass="36072">MKILGKTLEQWQFSDKDRVDFLQQWKKADKYQLTTKEFCLSLVENGRGALKIIGQAGLAAPGQGQRFVDVLEGWFPALVLTSIRTSEKAGQRMMGLETAIDQLQGGENIVPKLVRLLAFPYALCVGMSLYGVEISDRMLATIDYAPGIGVDVRDVVATYGAGAALAVLGLLMALSVLLPHWAGRGRPWVNDWPIFSLYRTAVAASMLKTLANLTSCGMKLGDALNHAGERNTAFAKGHLNTMQAQSVGQSNLGRILDTGLLLPSELSALKVLGERVSYPDLLRESSANHREVVDKTLAHMQLWLPKAGLFITILLLGALIFSAAYQLTLNF</sequence>
<dbReference type="RefSeq" id="WP_102300534.1">
    <property type="nucleotide sequence ID" value="NZ_MCSW01000215.1"/>
</dbReference>
<dbReference type="AlphaFoldDB" id="A0A2N7C983"/>
<keyword evidence="1" id="KW-0472">Membrane</keyword>
<keyword evidence="1" id="KW-1133">Transmembrane helix</keyword>